<name>A0A9P1KFK5_9CYAN</name>
<protein>
    <submittedName>
        <fullName evidence="1">Uncharacterized protein</fullName>
    </submittedName>
</protein>
<gene>
    <name evidence="1" type="ORF">ARTHRO_30550</name>
</gene>
<keyword evidence="2" id="KW-1185">Reference proteome</keyword>
<accession>A0A9P1KFK5</accession>
<organism evidence="1 2">
    <name type="scientific">Limnospira indica PCC 8005</name>
    <dbReference type="NCBI Taxonomy" id="376219"/>
    <lineage>
        <taxon>Bacteria</taxon>
        <taxon>Bacillati</taxon>
        <taxon>Cyanobacteriota</taxon>
        <taxon>Cyanophyceae</taxon>
        <taxon>Oscillatoriophycideae</taxon>
        <taxon>Oscillatoriales</taxon>
        <taxon>Sirenicapillariaceae</taxon>
        <taxon>Limnospira</taxon>
    </lineage>
</organism>
<proteinExistence type="predicted"/>
<evidence type="ECO:0000313" key="2">
    <source>
        <dbReference type="Proteomes" id="UP000032946"/>
    </source>
</evidence>
<dbReference type="Proteomes" id="UP000032946">
    <property type="component" value="Chromosome"/>
</dbReference>
<reference evidence="1 2" key="1">
    <citation type="submission" date="2014-02" db="EMBL/GenBank/DDBJ databases">
        <authorList>
            <person name="Genoscope - CEA"/>
        </authorList>
    </citation>
    <scope>NUCLEOTIDE SEQUENCE [LARGE SCALE GENOMIC DNA]</scope>
    <source>
        <strain evidence="1 2">PCC 8005</strain>
    </source>
</reference>
<dbReference type="EMBL" id="FO818640">
    <property type="protein sequence ID" value="CDM95282.1"/>
    <property type="molecule type" value="Genomic_DNA"/>
</dbReference>
<evidence type="ECO:0000313" key="1">
    <source>
        <dbReference type="EMBL" id="CDM95282.1"/>
    </source>
</evidence>
<sequence>MYSDFLYALTRVPLRTLRLLALGVEVLLTGGLQMVNSLTLAGSLVTELPLKMWSKSIGIGTPIFEVASTGTSTTKLLPRCGPLAVANFAIQSSLYWFHASAKGMILVSFFLNCLNQGR</sequence>
<dbReference type="AlphaFoldDB" id="A0A9P1KFK5"/>